<reference evidence="3" key="1">
    <citation type="submission" date="2016-07" db="EMBL/GenBank/DDBJ databases">
        <title>Frankia sp. NRRL B-16219 Genome sequencing.</title>
        <authorList>
            <person name="Ghodhbane-Gtari F."/>
            <person name="Swanson E."/>
            <person name="Gueddou A."/>
            <person name="Louati M."/>
            <person name="Nouioui I."/>
            <person name="Hezbri K."/>
            <person name="Abebe-Akele F."/>
            <person name="Simpson S."/>
            <person name="Morris K."/>
            <person name="Thomas K."/>
            <person name="Gtari M."/>
            <person name="Tisa L.S."/>
        </authorList>
    </citation>
    <scope>NUCLEOTIDE SEQUENCE [LARGE SCALE GENOMIC DNA]</scope>
    <source>
        <strain evidence="3">NRRL B-16219</strain>
    </source>
</reference>
<feature type="region of interest" description="Disordered" evidence="1">
    <location>
        <begin position="1"/>
        <end position="22"/>
    </location>
</feature>
<proteinExistence type="predicted"/>
<name>A0A1S1PSZ1_9ACTN</name>
<dbReference type="Proteomes" id="UP000179769">
    <property type="component" value="Unassembled WGS sequence"/>
</dbReference>
<keyword evidence="3" id="KW-1185">Reference proteome</keyword>
<protein>
    <submittedName>
        <fullName evidence="2">Uncharacterized protein</fullName>
    </submittedName>
</protein>
<gene>
    <name evidence="2" type="ORF">BBK14_24500</name>
</gene>
<organism evidence="2 3">
    <name type="scientific">Parafrankia soli</name>
    <dbReference type="NCBI Taxonomy" id="2599596"/>
    <lineage>
        <taxon>Bacteria</taxon>
        <taxon>Bacillati</taxon>
        <taxon>Actinomycetota</taxon>
        <taxon>Actinomycetes</taxon>
        <taxon>Frankiales</taxon>
        <taxon>Frankiaceae</taxon>
        <taxon>Parafrankia</taxon>
    </lineage>
</organism>
<comment type="caution">
    <text evidence="2">The sequence shown here is derived from an EMBL/GenBank/DDBJ whole genome shotgun (WGS) entry which is preliminary data.</text>
</comment>
<dbReference type="RefSeq" id="WP_071065883.1">
    <property type="nucleotide sequence ID" value="NZ_MAXA01000241.1"/>
</dbReference>
<sequence>MLGRGAHGTGPVRGPQCRLPGAGGLGDLLPPIPIPVGGLPFDLTIVKASTDAEGLSLTATAGDLVLPATETPTRHCPPVENGRA</sequence>
<evidence type="ECO:0000313" key="3">
    <source>
        <dbReference type="Proteomes" id="UP000179769"/>
    </source>
</evidence>
<dbReference type="AlphaFoldDB" id="A0A1S1PSZ1"/>
<dbReference type="EMBL" id="MAXA01000241">
    <property type="protein sequence ID" value="OHV23084.1"/>
    <property type="molecule type" value="Genomic_DNA"/>
</dbReference>
<evidence type="ECO:0000313" key="2">
    <source>
        <dbReference type="EMBL" id="OHV23084.1"/>
    </source>
</evidence>
<accession>A0A1S1PSZ1</accession>
<evidence type="ECO:0000256" key="1">
    <source>
        <dbReference type="SAM" id="MobiDB-lite"/>
    </source>
</evidence>